<name>A0A161Y3Y0_9GAMM</name>
<evidence type="ECO:0000313" key="2">
    <source>
        <dbReference type="Proteomes" id="UP000076503"/>
    </source>
</evidence>
<accession>A0A161Y3Y0</accession>
<proteinExistence type="predicted"/>
<dbReference type="AlphaFoldDB" id="A0A161Y3Y0"/>
<dbReference type="PATRIC" id="fig|1365251.3.peg.2917"/>
<protein>
    <submittedName>
        <fullName evidence="1">Uncharacterized protein</fullName>
    </submittedName>
</protein>
<dbReference type="Proteomes" id="UP000076503">
    <property type="component" value="Unassembled WGS sequence"/>
</dbReference>
<reference evidence="1 2" key="1">
    <citation type="submission" date="2013-07" db="EMBL/GenBank/DDBJ databases">
        <title>Comparative Genomic and Metabolomic Analysis of Twelve Strains of Pseudoalteromonas luteoviolacea.</title>
        <authorList>
            <person name="Vynne N.G."/>
            <person name="Mansson M."/>
            <person name="Gram L."/>
        </authorList>
    </citation>
    <scope>NUCLEOTIDE SEQUENCE [LARGE SCALE GENOMIC DNA]</scope>
    <source>
        <strain evidence="1 2">H33</strain>
    </source>
</reference>
<evidence type="ECO:0000313" key="1">
    <source>
        <dbReference type="EMBL" id="KZN49911.1"/>
    </source>
</evidence>
<comment type="caution">
    <text evidence="1">The sequence shown here is derived from an EMBL/GenBank/DDBJ whole genome shotgun (WGS) entry which is preliminary data.</text>
</comment>
<sequence length="99" mass="11167">MQVLTKLWMEFSTIRFPRGYGGKEVNGVCVTYLDSIAVGCVNSYMRKEGNQISVGHHQILYDSKVKLADILKYLDGEALVYFSKLHDICSLITDESTIT</sequence>
<gene>
    <name evidence="1" type="ORF">N476_18065</name>
</gene>
<organism evidence="1 2">
    <name type="scientific">Pseudoalteromonas luteoviolacea H33</name>
    <dbReference type="NCBI Taxonomy" id="1365251"/>
    <lineage>
        <taxon>Bacteria</taxon>
        <taxon>Pseudomonadati</taxon>
        <taxon>Pseudomonadota</taxon>
        <taxon>Gammaproteobacteria</taxon>
        <taxon>Alteromonadales</taxon>
        <taxon>Pseudoalteromonadaceae</taxon>
        <taxon>Pseudoalteromonas</taxon>
    </lineage>
</organism>
<dbReference type="EMBL" id="AUXZ01000079">
    <property type="protein sequence ID" value="KZN49911.1"/>
    <property type="molecule type" value="Genomic_DNA"/>
</dbReference>